<protein>
    <submittedName>
        <fullName evidence="1">Uncharacterized protein</fullName>
    </submittedName>
</protein>
<evidence type="ECO:0000313" key="1">
    <source>
        <dbReference type="EnsemblPlants" id="AVESA.00010b.r2.6CG1132360.1.CDS.1"/>
    </source>
</evidence>
<evidence type="ECO:0000313" key="2">
    <source>
        <dbReference type="Proteomes" id="UP001732700"/>
    </source>
</evidence>
<keyword evidence="2" id="KW-1185">Reference proteome</keyword>
<organism evidence="1 2">
    <name type="scientific">Avena sativa</name>
    <name type="common">Oat</name>
    <dbReference type="NCBI Taxonomy" id="4498"/>
    <lineage>
        <taxon>Eukaryota</taxon>
        <taxon>Viridiplantae</taxon>
        <taxon>Streptophyta</taxon>
        <taxon>Embryophyta</taxon>
        <taxon>Tracheophyta</taxon>
        <taxon>Spermatophyta</taxon>
        <taxon>Magnoliopsida</taxon>
        <taxon>Liliopsida</taxon>
        <taxon>Poales</taxon>
        <taxon>Poaceae</taxon>
        <taxon>BOP clade</taxon>
        <taxon>Pooideae</taxon>
        <taxon>Poodae</taxon>
        <taxon>Poeae</taxon>
        <taxon>Poeae Chloroplast Group 1 (Aveneae type)</taxon>
        <taxon>Aveninae</taxon>
        <taxon>Avena</taxon>
    </lineage>
</organism>
<sequence length="229" mass="25774">MFKLDYQLMEWNSTVCCNSTNILLECPREDCDKAVVDEFIKTTKGQMWRVDTLLLVNVILAGIIVGIGAYANRYRHYGFTRYLLLGATTLFLPIISYVLSTIAHDGVSNVKIAQLEAICTKHFLHPYLVIVSTGLVLISAINTSPIVATDDRENRSIHPPIELLVQGIWVAYLAATVHESPYYIPAAVHLHYFIFAPFALIHAKMAPKYYAFLKAQKSFTLGRSPRLII</sequence>
<reference evidence="1" key="2">
    <citation type="submission" date="2025-09" db="UniProtKB">
        <authorList>
            <consortium name="EnsemblPlants"/>
        </authorList>
    </citation>
    <scope>IDENTIFICATION</scope>
</reference>
<name>A0ACD5Z5F1_AVESA</name>
<accession>A0ACD5Z5F1</accession>
<proteinExistence type="predicted"/>
<dbReference type="EnsemblPlants" id="AVESA.00010b.r2.6CG1132360.1">
    <property type="protein sequence ID" value="AVESA.00010b.r2.6CG1132360.1.CDS.1"/>
    <property type="gene ID" value="AVESA.00010b.r2.6CG1132360"/>
</dbReference>
<dbReference type="Proteomes" id="UP001732700">
    <property type="component" value="Chromosome 6C"/>
</dbReference>
<reference evidence="1" key="1">
    <citation type="submission" date="2021-05" db="EMBL/GenBank/DDBJ databases">
        <authorList>
            <person name="Scholz U."/>
            <person name="Mascher M."/>
            <person name="Fiebig A."/>
        </authorList>
    </citation>
    <scope>NUCLEOTIDE SEQUENCE [LARGE SCALE GENOMIC DNA]</scope>
</reference>